<evidence type="ECO:0000313" key="3">
    <source>
        <dbReference type="Proteomes" id="UP000292702"/>
    </source>
</evidence>
<dbReference type="OrthoDB" id="6270916at2759"/>
<dbReference type="EMBL" id="RWJN01000001">
    <property type="protein sequence ID" value="TCD71881.1"/>
    <property type="molecule type" value="Genomic_DNA"/>
</dbReference>
<evidence type="ECO:0000313" key="2">
    <source>
        <dbReference type="EMBL" id="TCD71881.1"/>
    </source>
</evidence>
<keyword evidence="3" id="KW-1185">Reference proteome</keyword>
<organism evidence="2 3">
    <name type="scientific">Steccherinum ochraceum</name>
    <dbReference type="NCBI Taxonomy" id="92696"/>
    <lineage>
        <taxon>Eukaryota</taxon>
        <taxon>Fungi</taxon>
        <taxon>Dikarya</taxon>
        <taxon>Basidiomycota</taxon>
        <taxon>Agaricomycotina</taxon>
        <taxon>Agaricomycetes</taxon>
        <taxon>Polyporales</taxon>
        <taxon>Steccherinaceae</taxon>
        <taxon>Steccherinum</taxon>
    </lineage>
</organism>
<evidence type="ECO:0000256" key="1">
    <source>
        <dbReference type="SAM" id="MobiDB-lite"/>
    </source>
</evidence>
<reference evidence="2 3" key="1">
    <citation type="submission" date="2018-11" db="EMBL/GenBank/DDBJ databases">
        <title>Genome assembly of Steccherinum ochraceum LE-BIN_3174, the white-rot fungus of the Steccherinaceae family (The Residual Polyporoid clade, Polyporales, Basidiomycota).</title>
        <authorList>
            <person name="Fedorova T.V."/>
            <person name="Glazunova O.A."/>
            <person name="Landesman E.O."/>
            <person name="Moiseenko K.V."/>
            <person name="Psurtseva N.V."/>
            <person name="Savinova O.S."/>
            <person name="Shakhova N.V."/>
            <person name="Tyazhelova T.V."/>
            <person name="Vasina D.V."/>
        </authorList>
    </citation>
    <scope>NUCLEOTIDE SEQUENCE [LARGE SCALE GENOMIC DNA]</scope>
    <source>
        <strain evidence="2 3">LE-BIN_3174</strain>
    </source>
</reference>
<comment type="caution">
    <text evidence="2">The sequence shown here is derived from an EMBL/GenBank/DDBJ whole genome shotgun (WGS) entry which is preliminary data.</text>
</comment>
<proteinExistence type="predicted"/>
<sequence>MGLIEEADVENLPSRRKVQGRASEMSDPIIIDPALTTALKAYVKEAVDDVSCLVAKFFNAFVNDSPLVESYEVDNFILRNGIALCSCAWQFYGIDMTAVSSIRTSFLLRVLVVDVQPFQMLISDLLESDEWEIVTDVTSPAFSVEDRQWRPSVIDIFHFFFSRLWLDDREEVRMAVETWAQTLLASHFDAIALCWSEALNKIPVADRVRLVSFLSQLRAHFPTWRVLSWEAILESLLENDFVQRNGDNEDGAASAYLSMYGVADRPVSMAPNADSEVVMLQVALISLSLHMIADGLNIDISSALKLKSHTFTTIGCRDVQLVPSGPTGAAFCVKATGLVVLASWSYSCYGDFTLLFDSSHIMPVAPSAMGSPYTDDDLPTRLLVGSIFVDVVLEIFINGSGLASLPPLNLKNLLKTLAIVVYKHDFDSKPLRHLQANLRRAVRRTLDLLIDPDALNYELRQLCLTICHAFIKAWPNIAGIFLCDAVEAATKLLHSLGYEQNVDDPLVEQTRNFLESNLMMFSGSGVINALFKRRLEPEFFQVLRFIGETPTRQFATSSTYGRLREALLRDALGRSMDNDADTFQLVIENIGKYVEHVYHSQYSMDLLQFVGHSITNLSRRTADWTADTFDASPLLSLSAVLIQYNKGQSREFLSLVEGFLRVAMVRSYISADSFRRILQVTTSLYRKAGPPDQVLAMNNIALFILEQLTDKLENKAHITSSTLVSLLEVFTSDSEKESPIQLSYARYATLADAGFAYLYADGLGTSSTTSFAASQAVANLVLQVAEDQPQVLSKITKSIMPVRAWNLVLLAALSSNSTAAAAILFDYFQGFAYVYYRTLSVYQHFNYDTSQEIAHASISRAYASIRLWMLLCRKATAIQEVSVAQDGISAVDRETTLTRKVWNELWPPFEAALLAIEADPSAEMHLALISTLSSSVADMFLFLRQARFVIALESSVMVATLNRLRTLGRSDSKITRVLQQLTESPPDVPLEYFVQQTRTEIWAEEKLEAAKRDETLKNPPDRGRTRIVS</sequence>
<dbReference type="Proteomes" id="UP000292702">
    <property type="component" value="Unassembled WGS sequence"/>
</dbReference>
<protein>
    <submittedName>
        <fullName evidence="2">Uncharacterized protein</fullName>
    </submittedName>
</protein>
<dbReference type="STRING" id="92696.A0A4R0RSN5"/>
<dbReference type="AlphaFoldDB" id="A0A4R0RSN5"/>
<accession>A0A4R0RSN5</accession>
<gene>
    <name evidence="2" type="ORF">EIP91_000013</name>
</gene>
<feature type="region of interest" description="Disordered" evidence="1">
    <location>
        <begin position="1010"/>
        <end position="1029"/>
    </location>
</feature>
<name>A0A4R0RSN5_9APHY</name>